<dbReference type="RefSeq" id="WP_120545752.1">
    <property type="nucleotide sequence ID" value="NZ_RAVZ01000557.1"/>
</dbReference>
<feature type="region of interest" description="Disordered" evidence="1">
    <location>
        <begin position="175"/>
        <end position="212"/>
    </location>
</feature>
<protein>
    <recommendedName>
        <fullName evidence="6">YtkA-like domain-containing protein</fullName>
    </recommendedName>
</protein>
<feature type="signal peptide" evidence="3">
    <location>
        <begin position="1"/>
        <end position="25"/>
    </location>
</feature>
<dbReference type="OrthoDB" id="5382759at2"/>
<keyword evidence="2" id="KW-0472">Membrane</keyword>
<feature type="transmembrane region" description="Helical" evidence="2">
    <location>
        <begin position="149"/>
        <end position="170"/>
    </location>
</feature>
<evidence type="ECO:0000256" key="1">
    <source>
        <dbReference type="SAM" id="MobiDB-lite"/>
    </source>
</evidence>
<accession>A0A3A8HRA2</accession>
<gene>
    <name evidence="4" type="ORF">D7V88_39980</name>
</gene>
<sequence length="212" mass="22726">MRQSRRSTFLGWVVATCLLTLHAVAAPAADQIKVERRNEVLALSWQDAEDTLQGVITPAEPHPGEPLRLTLSVGNIQGPPFEGGVTVAFSQDGVPGQVTRALKRDAAGWSTEFVPPEPGAWDLDVRFLTSRPKAVHAKFTVSEPGVPLIVWRTLLGLVGMLVLVGVLRALTQREVPVKSPVEAPDAAPGEPPARAPEVEPSPTPPVDPRADR</sequence>
<keyword evidence="2" id="KW-0812">Transmembrane</keyword>
<evidence type="ECO:0000256" key="2">
    <source>
        <dbReference type="SAM" id="Phobius"/>
    </source>
</evidence>
<dbReference type="Proteomes" id="UP000268094">
    <property type="component" value="Unassembled WGS sequence"/>
</dbReference>
<reference evidence="5" key="1">
    <citation type="submission" date="2018-09" db="EMBL/GenBank/DDBJ databases">
        <authorList>
            <person name="Livingstone P.G."/>
            <person name="Whitworth D.E."/>
        </authorList>
    </citation>
    <scope>NUCLEOTIDE SEQUENCE [LARGE SCALE GENOMIC DNA]</scope>
    <source>
        <strain evidence="5">CA054A</strain>
    </source>
</reference>
<evidence type="ECO:0000313" key="5">
    <source>
        <dbReference type="Proteomes" id="UP000268094"/>
    </source>
</evidence>
<feature type="compositionally biased region" description="Pro residues" evidence="1">
    <location>
        <begin position="189"/>
        <end position="212"/>
    </location>
</feature>
<keyword evidence="5" id="KW-1185">Reference proteome</keyword>
<evidence type="ECO:0000256" key="3">
    <source>
        <dbReference type="SAM" id="SignalP"/>
    </source>
</evidence>
<evidence type="ECO:0000313" key="4">
    <source>
        <dbReference type="EMBL" id="RKG69970.1"/>
    </source>
</evidence>
<name>A0A3A8HRA2_9BACT</name>
<dbReference type="EMBL" id="RAVZ01000557">
    <property type="protein sequence ID" value="RKG69970.1"/>
    <property type="molecule type" value="Genomic_DNA"/>
</dbReference>
<feature type="chain" id="PRO_5017352405" description="YtkA-like domain-containing protein" evidence="3">
    <location>
        <begin position="26"/>
        <end position="212"/>
    </location>
</feature>
<evidence type="ECO:0008006" key="6">
    <source>
        <dbReference type="Google" id="ProtNLM"/>
    </source>
</evidence>
<keyword evidence="2" id="KW-1133">Transmembrane helix</keyword>
<comment type="caution">
    <text evidence="4">The sequence shown here is derived from an EMBL/GenBank/DDBJ whole genome shotgun (WGS) entry which is preliminary data.</text>
</comment>
<proteinExistence type="predicted"/>
<dbReference type="AlphaFoldDB" id="A0A3A8HRA2"/>
<organism evidence="4 5">
    <name type="scientific">Corallococcus terminator</name>
    <dbReference type="NCBI Taxonomy" id="2316733"/>
    <lineage>
        <taxon>Bacteria</taxon>
        <taxon>Pseudomonadati</taxon>
        <taxon>Myxococcota</taxon>
        <taxon>Myxococcia</taxon>
        <taxon>Myxococcales</taxon>
        <taxon>Cystobacterineae</taxon>
        <taxon>Myxococcaceae</taxon>
        <taxon>Corallococcus</taxon>
    </lineage>
</organism>
<keyword evidence="3" id="KW-0732">Signal</keyword>